<comment type="cofactor">
    <cofactor evidence="18">
        <name>[2Fe-2S] cluster</name>
        <dbReference type="ChEBI" id="CHEBI:190135"/>
    </cofactor>
    <text evidence="18">Binds 1 [2Fe-2S] cluster.</text>
</comment>
<evidence type="ECO:0000256" key="1">
    <source>
        <dbReference type="ARBA" id="ARBA00004443"/>
    </source>
</evidence>
<dbReference type="Gene3D" id="1.10.510.10">
    <property type="entry name" value="Transferase(Phosphotransferase) domain 1"/>
    <property type="match status" value="1"/>
</dbReference>
<organism evidence="22 23">
    <name type="scientific">Paramicrosporidium saccamoebae</name>
    <dbReference type="NCBI Taxonomy" id="1246581"/>
    <lineage>
        <taxon>Eukaryota</taxon>
        <taxon>Fungi</taxon>
        <taxon>Fungi incertae sedis</taxon>
        <taxon>Cryptomycota</taxon>
        <taxon>Cryptomycota incertae sedis</taxon>
        <taxon>Paramicrosporidium</taxon>
    </lineage>
</organism>
<comment type="function">
    <text evidence="18">Iron-sulfur protein (IP) subunit of succinate dehydrogenase (SDH) that is involved in complex II of the mitochondrial electron transport chain and is responsible for transferring electrons from succinate to ubiquinone (coenzyme Q).</text>
</comment>
<dbReference type="InterPro" id="IPR011009">
    <property type="entry name" value="Kinase-like_dom_sf"/>
</dbReference>
<evidence type="ECO:0000256" key="15">
    <source>
        <dbReference type="ARBA" id="ARBA00023014"/>
    </source>
</evidence>
<dbReference type="GO" id="GO:0008177">
    <property type="term" value="F:succinate dehydrogenase (quinone) activity"/>
    <property type="evidence" value="ECO:0007669"/>
    <property type="project" value="UniProtKB-EC"/>
</dbReference>
<dbReference type="GO" id="GO:0004672">
    <property type="term" value="F:protein kinase activity"/>
    <property type="evidence" value="ECO:0007669"/>
    <property type="project" value="InterPro"/>
</dbReference>
<keyword evidence="10 18" id="KW-0001">2Fe-2S</keyword>
<keyword evidence="15 18" id="KW-0411">Iron-sulfur</keyword>
<keyword evidence="8 18" id="KW-0004">4Fe-4S</keyword>
<proteinExistence type="inferred from homology"/>
<dbReference type="PROSITE" id="PS00197">
    <property type="entry name" value="2FE2S_FER_1"/>
    <property type="match status" value="1"/>
</dbReference>
<protein>
    <recommendedName>
        <fullName evidence="6 18">Succinate dehydrogenase [ubiquinone] iron-sulfur subunit, mitochondrial</fullName>
        <ecNumber evidence="5 18">1.3.5.1</ecNumber>
    </recommendedName>
</protein>
<dbReference type="Gene3D" id="1.10.1060.10">
    <property type="entry name" value="Alpha-helical ferredoxin"/>
    <property type="match status" value="1"/>
</dbReference>
<feature type="domain" description="Protein kinase" evidence="19">
    <location>
        <begin position="1"/>
        <end position="257"/>
    </location>
</feature>
<dbReference type="STRING" id="1246581.A0A2H9THK2"/>
<keyword evidence="18" id="KW-0496">Mitochondrion</keyword>
<dbReference type="InterPro" id="IPR006058">
    <property type="entry name" value="2Fe2S_fd_BS"/>
</dbReference>
<evidence type="ECO:0000259" key="21">
    <source>
        <dbReference type="PROSITE" id="PS51379"/>
    </source>
</evidence>
<dbReference type="PANTHER" id="PTHR11921:SF29">
    <property type="entry name" value="SUCCINATE DEHYDROGENASE [UBIQUINONE] IRON-SULFUR SUBUNIT, MITOCHONDRIAL"/>
    <property type="match status" value="1"/>
</dbReference>
<dbReference type="SUPFAM" id="SSF54292">
    <property type="entry name" value="2Fe-2S ferredoxin-like"/>
    <property type="match status" value="1"/>
</dbReference>
<dbReference type="GO" id="GO:0006099">
    <property type="term" value="P:tricarboxylic acid cycle"/>
    <property type="evidence" value="ECO:0007669"/>
    <property type="project" value="UniProtKB-UniPathway"/>
</dbReference>
<dbReference type="InterPro" id="IPR001041">
    <property type="entry name" value="2Fe-2S_ferredoxin-type"/>
</dbReference>
<keyword evidence="12" id="KW-0249">Electron transport</keyword>
<dbReference type="GO" id="GO:0022904">
    <property type="term" value="P:respiratory electron transport chain"/>
    <property type="evidence" value="ECO:0007669"/>
    <property type="project" value="TreeGrafter"/>
</dbReference>
<dbReference type="NCBIfam" id="TIGR00384">
    <property type="entry name" value="dhsB"/>
    <property type="match status" value="1"/>
</dbReference>
<evidence type="ECO:0000256" key="16">
    <source>
        <dbReference type="ARBA" id="ARBA00023291"/>
    </source>
</evidence>
<dbReference type="EC" id="1.3.5.1" evidence="5 18"/>
<dbReference type="Proteomes" id="UP000240830">
    <property type="component" value="Unassembled WGS sequence"/>
</dbReference>
<dbReference type="FunFam" id="1.10.1060.10:FF:000001">
    <property type="entry name" value="Succinate dehydrogenase iron-sulfur subunit SdhB"/>
    <property type="match status" value="1"/>
</dbReference>
<evidence type="ECO:0000256" key="3">
    <source>
        <dbReference type="ARBA" id="ARBA00009433"/>
    </source>
</evidence>
<reference evidence="22 23" key="1">
    <citation type="submission" date="2016-10" db="EMBL/GenBank/DDBJ databases">
        <title>The genome of Paramicrosporidium saccamoebae is the missing link in understanding Cryptomycota and Microsporidia evolution.</title>
        <authorList>
            <person name="Quandt C.A."/>
            <person name="Beaudet D."/>
            <person name="Corsaro D."/>
            <person name="Michel R."/>
            <person name="Corradi N."/>
            <person name="James T."/>
        </authorList>
    </citation>
    <scope>NUCLEOTIDE SEQUENCE [LARGE SCALE GENOMIC DNA]</scope>
    <source>
        <strain evidence="22 23">KSL3</strain>
    </source>
</reference>
<dbReference type="PROSITE" id="PS51085">
    <property type="entry name" value="2FE2S_FER_2"/>
    <property type="match status" value="1"/>
</dbReference>
<evidence type="ECO:0000256" key="6">
    <source>
        <dbReference type="ARBA" id="ARBA00016766"/>
    </source>
</evidence>
<evidence type="ECO:0000256" key="8">
    <source>
        <dbReference type="ARBA" id="ARBA00022485"/>
    </source>
</evidence>
<dbReference type="InterPro" id="IPR012675">
    <property type="entry name" value="Beta-grasp_dom_sf"/>
</dbReference>
<feature type="domain" description="4Fe-4S ferredoxin-type" evidence="21">
    <location>
        <begin position="371"/>
        <end position="401"/>
    </location>
</feature>
<dbReference type="PROSITE" id="PS51379">
    <property type="entry name" value="4FE4S_FER_2"/>
    <property type="match status" value="1"/>
</dbReference>
<dbReference type="GO" id="GO:0051537">
    <property type="term" value="F:2 iron, 2 sulfur cluster binding"/>
    <property type="evidence" value="ECO:0007669"/>
    <property type="project" value="UniProtKB-KW"/>
</dbReference>
<dbReference type="GO" id="GO:0051539">
    <property type="term" value="F:4 iron, 4 sulfur cluster binding"/>
    <property type="evidence" value="ECO:0007669"/>
    <property type="project" value="UniProtKB-KW"/>
</dbReference>
<evidence type="ECO:0000259" key="19">
    <source>
        <dbReference type="PROSITE" id="PS50011"/>
    </source>
</evidence>
<dbReference type="SMART" id="SM00220">
    <property type="entry name" value="S_TKc"/>
    <property type="match status" value="1"/>
</dbReference>
<gene>
    <name evidence="22" type="ORF">PSACC_02965</name>
</gene>
<dbReference type="InterPro" id="IPR017896">
    <property type="entry name" value="4Fe4S_Fe-S-bd"/>
</dbReference>
<keyword evidence="18" id="KW-0999">Mitochondrion inner membrane</keyword>
<keyword evidence="7" id="KW-0813">Transport</keyword>
<comment type="subcellular location">
    <subcellularLocation>
        <location evidence="1 18">Mitochondrion inner membrane</location>
        <topology evidence="1 18">Peripheral membrane protein</topology>
        <orientation evidence="1 18">Matrix side</orientation>
    </subcellularLocation>
</comment>
<evidence type="ECO:0000256" key="5">
    <source>
        <dbReference type="ARBA" id="ARBA00012792"/>
    </source>
</evidence>
<comment type="cofactor">
    <cofactor evidence="18">
        <name>[4Fe-4S] cluster</name>
        <dbReference type="ChEBI" id="CHEBI:49883"/>
    </cofactor>
    <text evidence="18">Binds 1 [4Fe-4S] cluster.</text>
</comment>
<keyword evidence="9" id="KW-0816">Tricarboxylic acid cycle</keyword>
<comment type="catalytic activity">
    <reaction evidence="17">
        <text>a quinone + succinate = fumarate + a quinol</text>
        <dbReference type="Rhea" id="RHEA:40523"/>
        <dbReference type="ChEBI" id="CHEBI:24646"/>
        <dbReference type="ChEBI" id="CHEBI:29806"/>
        <dbReference type="ChEBI" id="CHEBI:30031"/>
        <dbReference type="ChEBI" id="CHEBI:132124"/>
        <dbReference type="EC" id="1.3.5.1"/>
    </reaction>
</comment>
<evidence type="ECO:0000256" key="17">
    <source>
        <dbReference type="ARBA" id="ARBA00049220"/>
    </source>
</evidence>
<dbReference type="Pfam" id="PF13085">
    <property type="entry name" value="Fer2_3"/>
    <property type="match status" value="1"/>
</dbReference>
<dbReference type="GO" id="GO:0009055">
    <property type="term" value="F:electron transfer activity"/>
    <property type="evidence" value="ECO:0007669"/>
    <property type="project" value="InterPro"/>
</dbReference>
<evidence type="ECO:0000313" key="22">
    <source>
        <dbReference type="EMBL" id="PJF17221.1"/>
    </source>
</evidence>
<dbReference type="InterPro" id="IPR050573">
    <property type="entry name" value="SDH/FRD_Iron-Sulfur"/>
</dbReference>
<comment type="caution">
    <text evidence="22">The sequence shown here is derived from an EMBL/GenBank/DDBJ whole genome shotgun (WGS) entry which is preliminary data.</text>
</comment>
<dbReference type="SUPFAM" id="SSF56112">
    <property type="entry name" value="Protein kinase-like (PK-like)"/>
    <property type="match status" value="1"/>
</dbReference>
<dbReference type="InterPro" id="IPR025192">
    <property type="entry name" value="Succ_DH/fum_Rdtase_N"/>
</dbReference>
<evidence type="ECO:0000256" key="9">
    <source>
        <dbReference type="ARBA" id="ARBA00022532"/>
    </source>
</evidence>
<keyword evidence="23" id="KW-1185">Reference proteome</keyword>
<dbReference type="UniPathway" id="UPA00223">
    <property type="reaction ID" value="UER01006"/>
</dbReference>
<evidence type="ECO:0000256" key="12">
    <source>
        <dbReference type="ARBA" id="ARBA00022982"/>
    </source>
</evidence>
<dbReference type="OrthoDB" id="1696654at2759"/>
<evidence type="ECO:0000256" key="11">
    <source>
        <dbReference type="ARBA" id="ARBA00022723"/>
    </source>
</evidence>
<dbReference type="AlphaFoldDB" id="A0A2H9THK2"/>
<dbReference type="Gene3D" id="3.10.20.30">
    <property type="match status" value="1"/>
</dbReference>
<dbReference type="Pfam" id="PF13534">
    <property type="entry name" value="Fer4_17"/>
    <property type="match status" value="1"/>
</dbReference>
<keyword evidence="13" id="KW-0560">Oxidoreductase</keyword>
<evidence type="ECO:0000256" key="13">
    <source>
        <dbReference type="ARBA" id="ARBA00023002"/>
    </source>
</evidence>
<evidence type="ECO:0000313" key="23">
    <source>
        <dbReference type="Proteomes" id="UP000240830"/>
    </source>
</evidence>
<evidence type="ECO:0000256" key="14">
    <source>
        <dbReference type="ARBA" id="ARBA00023004"/>
    </source>
</evidence>
<keyword evidence="16 18" id="KW-0003">3Fe-4S</keyword>
<feature type="domain" description="2Fe-2S ferredoxin-type" evidence="20">
    <location>
        <begin position="241"/>
        <end position="330"/>
    </location>
</feature>
<evidence type="ECO:0000256" key="10">
    <source>
        <dbReference type="ARBA" id="ARBA00022714"/>
    </source>
</evidence>
<evidence type="ECO:0000259" key="20">
    <source>
        <dbReference type="PROSITE" id="PS51085"/>
    </source>
</evidence>
<dbReference type="EMBL" id="MTSL01000184">
    <property type="protein sequence ID" value="PJF17221.1"/>
    <property type="molecule type" value="Genomic_DNA"/>
</dbReference>
<dbReference type="InterPro" id="IPR017900">
    <property type="entry name" value="4Fe4S_Fe_S_CS"/>
</dbReference>
<dbReference type="PANTHER" id="PTHR11921">
    <property type="entry name" value="SUCCINATE DEHYDROGENASE IRON-SULFUR PROTEIN"/>
    <property type="match status" value="1"/>
</dbReference>
<dbReference type="GO" id="GO:0005524">
    <property type="term" value="F:ATP binding"/>
    <property type="evidence" value="ECO:0007669"/>
    <property type="project" value="InterPro"/>
</dbReference>
<evidence type="ECO:0000256" key="2">
    <source>
        <dbReference type="ARBA" id="ARBA00004788"/>
    </source>
</evidence>
<dbReference type="FunFam" id="3.10.20.30:FF:000007">
    <property type="entry name" value="Succinate dehydrogenase [ubiquinone] iron-sulfur subunit, mitochondrial"/>
    <property type="match status" value="1"/>
</dbReference>
<comment type="similarity">
    <text evidence="3 18">Belongs to the succinate dehydrogenase/fumarate reductase iron-sulfur protein family.</text>
</comment>
<keyword evidence="11 18" id="KW-0479">Metal-binding</keyword>
<comment type="pathway">
    <text evidence="2 18">Carbohydrate metabolism; tricarboxylic acid cycle; fumarate from succinate (eukaryal route): step 1/1.</text>
</comment>
<dbReference type="CDD" id="cd00207">
    <property type="entry name" value="fer2"/>
    <property type="match status" value="1"/>
</dbReference>
<dbReference type="SUPFAM" id="SSF46548">
    <property type="entry name" value="alpha-helical ferredoxin"/>
    <property type="match status" value="1"/>
</dbReference>
<comment type="cofactor">
    <cofactor evidence="18">
        <name>[3Fe-4S] cluster</name>
        <dbReference type="ChEBI" id="CHEBI:21137"/>
    </cofactor>
    <text evidence="18">Binds 1 [3Fe-4S] cluster.</text>
</comment>
<accession>A0A2H9THK2</accession>
<evidence type="ECO:0000256" key="18">
    <source>
        <dbReference type="RuleBase" id="RU361237"/>
    </source>
</evidence>
<keyword evidence="18" id="KW-0472">Membrane</keyword>
<dbReference type="PROSITE" id="PS50011">
    <property type="entry name" value="PROTEIN_KINASE_DOM"/>
    <property type="match status" value="1"/>
</dbReference>
<comment type="subunit">
    <text evidence="4">Component of complex II composed of four subunits: a flavoprotein (FP), an iron-sulfur protein (IP), and a cytochrome b composed of a large and a small subunit.</text>
</comment>
<dbReference type="GO" id="GO:0005743">
    <property type="term" value="C:mitochondrial inner membrane"/>
    <property type="evidence" value="ECO:0007669"/>
    <property type="project" value="UniProtKB-SubCell"/>
</dbReference>
<evidence type="ECO:0000256" key="4">
    <source>
        <dbReference type="ARBA" id="ARBA00011421"/>
    </source>
</evidence>
<dbReference type="InterPro" id="IPR004489">
    <property type="entry name" value="Succ_DH/fum_Rdtase_Fe-S"/>
</dbReference>
<dbReference type="InterPro" id="IPR036010">
    <property type="entry name" value="2Fe-2S_ferredoxin-like_sf"/>
</dbReference>
<evidence type="ECO:0000256" key="7">
    <source>
        <dbReference type="ARBA" id="ARBA00022448"/>
    </source>
</evidence>
<dbReference type="InterPro" id="IPR009051">
    <property type="entry name" value="Helical_ferredxn"/>
</dbReference>
<name>A0A2H9THK2_9FUNG</name>
<sequence>MIHADTLNKINSGQSSLRFVQLSKAKVVIKHFHNPSDFETEIGVLSHVRYCPQILQPTMQFPARREIMYLEACDGDLLSYRREDGLSYTDLVEICRQLILAVGALHCAGFLHMDVKPENVVREGRLVWLIDLGLASPIHCAKPNVGTPRTMSPEVLLPSVRMPLTEASDWWSVGVTIFYIFARYFKLPAEFHYGHFPYRILEDAKGNARDIKFPSDPPFAFPSALFDMLYGKRGLLSFYYADRRYTNPDTPEKKPWQQTYEVDLNACGPMVLDALIKIKNEQDPTLTFRRSCREGICGSCAMNINGQNTLACTCRIDASGTMKIYPLPHMHVVRDLVPDMTNFYRQYRAIEPWLQQKSQPAGQENRQSIADRKKLDGLYECILCACCSTSCPSYWWNGDKYLGPAALLQAYRWMNDSRDENGKERRAKLQDPFSVYRCHTIMNCTRTCPKGLNPAKAIAEIKKSMASESS</sequence>
<keyword evidence="14 18" id="KW-0408">Iron</keyword>
<dbReference type="PROSITE" id="PS00198">
    <property type="entry name" value="4FE4S_FER_1"/>
    <property type="match status" value="1"/>
</dbReference>
<keyword evidence="22" id="KW-0830">Ubiquinone</keyword>
<dbReference type="GO" id="GO:0046872">
    <property type="term" value="F:metal ion binding"/>
    <property type="evidence" value="ECO:0007669"/>
    <property type="project" value="UniProtKB-KW"/>
</dbReference>
<dbReference type="Pfam" id="PF00069">
    <property type="entry name" value="Pkinase"/>
    <property type="match status" value="1"/>
</dbReference>
<dbReference type="GO" id="GO:0051538">
    <property type="term" value="F:3 iron, 4 sulfur cluster binding"/>
    <property type="evidence" value="ECO:0007669"/>
    <property type="project" value="UniProtKB-KW"/>
</dbReference>
<dbReference type="InterPro" id="IPR000719">
    <property type="entry name" value="Prot_kinase_dom"/>
</dbReference>
<dbReference type="NCBIfam" id="NF004616">
    <property type="entry name" value="PRK05950.1"/>
    <property type="match status" value="1"/>
</dbReference>